<evidence type="ECO:0000313" key="2">
    <source>
        <dbReference type="Proteomes" id="UP000070700"/>
    </source>
</evidence>
<dbReference type="Proteomes" id="UP000070700">
    <property type="component" value="Unassembled WGS sequence"/>
</dbReference>
<name>A0A194WZH1_MOLSC</name>
<protein>
    <submittedName>
        <fullName evidence="1">Uncharacterized protein</fullName>
    </submittedName>
</protein>
<accession>A0A194WZH1</accession>
<dbReference type="RefSeq" id="XP_018067701.1">
    <property type="nucleotide sequence ID" value="XM_018221302.1"/>
</dbReference>
<dbReference type="OrthoDB" id="5126878at2759"/>
<dbReference type="PANTHER" id="PTHR38111">
    <property type="entry name" value="ZN(2)-C6 FUNGAL-TYPE DOMAIN-CONTAINING PROTEIN-RELATED"/>
    <property type="match status" value="1"/>
</dbReference>
<dbReference type="InParanoid" id="A0A194WZH1"/>
<dbReference type="EMBL" id="KQ947422">
    <property type="protein sequence ID" value="KUJ13346.1"/>
    <property type="molecule type" value="Genomic_DNA"/>
</dbReference>
<proteinExistence type="predicted"/>
<dbReference type="STRING" id="149040.A0A194WZH1"/>
<dbReference type="InterPro" id="IPR053178">
    <property type="entry name" value="Osmoadaptation_assoc"/>
</dbReference>
<keyword evidence="2" id="KW-1185">Reference proteome</keyword>
<dbReference type="KEGG" id="psco:LY89DRAFT_754000"/>
<dbReference type="PANTHER" id="PTHR38111:SF2">
    <property type="entry name" value="FINGER DOMAIN PROTEIN, PUTATIVE (AFU_ORTHOLOGUE AFUA_1G01560)-RELATED"/>
    <property type="match status" value="1"/>
</dbReference>
<reference evidence="1 2" key="1">
    <citation type="submission" date="2015-10" db="EMBL/GenBank/DDBJ databases">
        <title>Full genome of DAOMC 229536 Phialocephala scopiformis, a fungal endophyte of spruce producing the potent anti-insectan compound rugulosin.</title>
        <authorList>
            <consortium name="DOE Joint Genome Institute"/>
            <person name="Walker A.K."/>
            <person name="Frasz S.L."/>
            <person name="Seifert K.A."/>
            <person name="Miller J.D."/>
            <person name="Mondo S.J."/>
            <person name="Labutti K."/>
            <person name="Lipzen A."/>
            <person name="Dockter R."/>
            <person name="Kennedy M."/>
            <person name="Grigoriev I.V."/>
            <person name="Spatafora J.W."/>
        </authorList>
    </citation>
    <scope>NUCLEOTIDE SEQUENCE [LARGE SCALE GENOMIC DNA]</scope>
    <source>
        <strain evidence="1 2">CBS 120377</strain>
    </source>
</reference>
<organism evidence="1 2">
    <name type="scientific">Mollisia scopiformis</name>
    <name type="common">Conifer needle endophyte fungus</name>
    <name type="synonym">Phialocephala scopiformis</name>
    <dbReference type="NCBI Taxonomy" id="149040"/>
    <lineage>
        <taxon>Eukaryota</taxon>
        <taxon>Fungi</taxon>
        <taxon>Dikarya</taxon>
        <taxon>Ascomycota</taxon>
        <taxon>Pezizomycotina</taxon>
        <taxon>Leotiomycetes</taxon>
        <taxon>Helotiales</taxon>
        <taxon>Mollisiaceae</taxon>
        <taxon>Mollisia</taxon>
    </lineage>
</organism>
<evidence type="ECO:0000313" key="1">
    <source>
        <dbReference type="EMBL" id="KUJ13346.1"/>
    </source>
</evidence>
<dbReference type="GeneID" id="28831028"/>
<sequence length="428" mass="48350">MLSSTPEAALLDRWLCFAGPKGPDNAAIHSIGEWVSLTPHLIAKSVPVRWAATCLLDSIQAFVKRGDQNHATAVESNAKALQCIRNGLGSSKSRPCKSDVMLAIKLLFVAEIFIDSDAGNYYRHMKGLNDILCDAFRQQSAYDEACQQIFYGNILGECIAAMRSGHDSKFYGSSWFDMSPPKTLVPGCPNFESAMKLVMQLQIEMTHFIRIVRETGERPNDNTVRQEAIELATKLYQLNLESLINELIATSMLEIISSSMTEVKLLFATSYTFSSTRIFNLVLNYWICRVLICGGIEILYSFLHFDEQRLNLATVQQHDVRTAEEIVMCFEYAYTYESQLCIMAMRFIMPLQTAFGAWHRLEKRALGYEYKEEDAQRAMEMKKWCISMCNKMGALFGQGRAMCAFEEMKTETLAGGPLFFGGILRPED</sequence>
<dbReference type="AlphaFoldDB" id="A0A194WZH1"/>
<gene>
    <name evidence="1" type="ORF">LY89DRAFT_754000</name>
</gene>